<dbReference type="Gene3D" id="2.120.10.80">
    <property type="entry name" value="Kelch-type beta propeller"/>
    <property type="match status" value="2"/>
</dbReference>
<dbReference type="InterPro" id="IPR048265">
    <property type="entry name" value="Rax2-like_third"/>
</dbReference>
<feature type="region of interest" description="Disordered" evidence="3">
    <location>
        <begin position="1328"/>
        <end position="1347"/>
    </location>
</feature>
<evidence type="ECO:0000256" key="1">
    <source>
        <dbReference type="ARBA" id="ARBA00022443"/>
    </source>
</evidence>
<dbReference type="FunCoup" id="A0A1B7NHB1">
    <property type="interactions" value="5"/>
</dbReference>
<gene>
    <name evidence="7" type="ORF">K503DRAFT_861733</name>
</gene>
<proteinExistence type="predicted"/>
<name>A0A1B7NHB1_9AGAM</name>
<dbReference type="EMBL" id="KV448128">
    <property type="protein sequence ID" value="OAX44159.1"/>
    <property type="molecule type" value="Genomic_DNA"/>
</dbReference>
<evidence type="ECO:0000256" key="4">
    <source>
        <dbReference type="SAM" id="Phobius"/>
    </source>
</evidence>
<feature type="transmembrane region" description="Helical" evidence="4">
    <location>
        <begin position="1246"/>
        <end position="1277"/>
    </location>
</feature>
<dbReference type="SUPFAM" id="SSF50965">
    <property type="entry name" value="Galactose oxidase, central domain"/>
    <property type="match status" value="1"/>
</dbReference>
<dbReference type="InterPro" id="IPR011043">
    <property type="entry name" value="Gal_Oxase/kelch_b-propeller"/>
</dbReference>
<feature type="chain" id="PRO_5008598012" description="SH3 domain-containing protein" evidence="5">
    <location>
        <begin position="28"/>
        <end position="1427"/>
    </location>
</feature>
<feature type="signal peptide" evidence="5">
    <location>
        <begin position="1"/>
        <end position="27"/>
    </location>
</feature>
<dbReference type="Pfam" id="PF12768">
    <property type="entry name" value="Rax2"/>
    <property type="match status" value="2"/>
</dbReference>
<dbReference type="GO" id="GO:1902929">
    <property type="term" value="C:plasma membrane of growing cell tip"/>
    <property type="evidence" value="ECO:0007669"/>
    <property type="project" value="TreeGrafter"/>
</dbReference>
<evidence type="ECO:0000313" key="8">
    <source>
        <dbReference type="Proteomes" id="UP000092154"/>
    </source>
</evidence>
<dbReference type="SUPFAM" id="SSF50044">
    <property type="entry name" value="SH3-domain"/>
    <property type="match status" value="1"/>
</dbReference>
<dbReference type="Pfam" id="PF20842">
    <property type="entry name" value="Rax2_2"/>
    <property type="match status" value="1"/>
</dbReference>
<dbReference type="OrthoDB" id="2503993at2759"/>
<dbReference type="CDD" id="cd11856">
    <property type="entry name" value="SH3_p47phox_like"/>
    <property type="match status" value="1"/>
</dbReference>
<dbReference type="SMART" id="SM00326">
    <property type="entry name" value="SH3"/>
    <property type="match status" value="1"/>
</dbReference>
<dbReference type="SUPFAM" id="SSF117281">
    <property type="entry name" value="Kelch motif"/>
    <property type="match status" value="1"/>
</dbReference>
<organism evidence="7 8">
    <name type="scientific">Rhizopogon vinicolor AM-OR11-026</name>
    <dbReference type="NCBI Taxonomy" id="1314800"/>
    <lineage>
        <taxon>Eukaryota</taxon>
        <taxon>Fungi</taxon>
        <taxon>Dikarya</taxon>
        <taxon>Basidiomycota</taxon>
        <taxon>Agaricomycotina</taxon>
        <taxon>Agaricomycetes</taxon>
        <taxon>Agaricomycetidae</taxon>
        <taxon>Boletales</taxon>
        <taxon>Suillineae</taxon>
        <taxon>Rhizopogonaceae</taxon>
        <taxon>Rhizopogon</taxon>
    </lineage>
</organism>
<keyword evidence="8" id="KW-1185">Reference proteome</keyword>
<dbReference type="Gene3D" id="2.30.30.40">
    <property type="entry name" value="SH3 Domains"/>
    <property type="match status" value="1"/>
</dbReference>
<keyword evidence="5" id="KW-0732">Signal</keyword>
<dbReference type="PROSITE" id="PS50002">
    <property type="entry name" value="SH3"/>
    <property type="match status" value="1"/>
</dbReference>
<dbReference type="Pfam" id="PF20843">
    <property type="entry name" value="Rax2_3"/>
    <property type="match status" value="1"/>
</dbReference>
<dbReference type="InterPro" id="IPR024982">
    <property type="entry name" value="Rax2-like_C"/>
</dbReference>
<dbReference type="InterPro" id="IPR036028">
    <property type="entry name" value="SH3-like_dom_sf"/>
</dbReference>
<evidence type="ECO:0000259" key="6">
    <source>
        <dbReference type="PROSITE" id="PS50002"/>
    </source>
</evidence>
<dbReference type="PANTHER" id="PTHR31778:SF2">
    <property type="entry name" value="BUD SITE SELECTION PROTEIN RAX2"/>
    <property type="match status" value="1"/>
</dbReference>
<feature type="domain" description="SH3" evidence="6">
    <location>
        <begin position="1370"/>
        <end position="1427"/>
    </location>
</feature>
<evidence type="ECO:0000256" key="5">
    <source>
        <dbReference type="SAM" id="SignalP"/>
    </source>
</evidence>
<dbReference type="Proteomes" id="UP000092154">
    <property type="component" value="Unassembled WGS sequence"/>
</dbReference>
<sequence length="1427" mass="146991">MPSQSSTSSRWSSTIVLAAFLAHPVFASLPMVDFTRMGQVGLAGAFAGLSLFSNSTTLSFDPSASSLLSRTGEGVLTTIGTTNSGGSISSGCAINDIFYFAGSFSSISNTSASNVASYTPSSGTFAALGSNGPNGPIYSLYCDVSNSQLWVGGHFTSPGSSVAIWDTKSNSWSAPSFKGFTGAAGEVLSITPNSSENSLLFTGSFLTSFAENATALNNTNNPNIPYSPGATPFSSSLVPVPLGGAEILGQPSSSNPQFNNILNILCPSGPDGPGNTWLAANGNGAVVTVRDFSSIDAYGVRLGNTFQSGYGTTAFSVTSIPDNTVQTLSYVNPSTGQNMTCTDSCPLSTDSSILYQDFIFTAPVTLTGMQITISGWTGAAPGLHMLQLLSSGAFASAISSENTQSCFAPNPSNTTSTGQWSTENAVTNIPGTLQTVLVSTFAVGTPPSEAPSFTWQPYVSASGQYDVNIVIPGCTDFEDCALRTSVQVTVFPGEGTQPWVSTISQQVQSDTTTLVYSGPIVPSSTNFVITISMTLANNPEGSGQNGQYELVAGNVALVLTSANVSSATTSESSGSNPTANSSQRGFGFFEWPLSSSASIDATGTIPNTSKTSLDMVSIDLYNALGAATSNTTSVTAVAQHPSGTVYLGGNFQLISGSTSGISNIVAFKSGSLIALPNSGLNGPVTSLMLYGDELYVGGSFTDTNAASMQGKLKGVAMYEVSSNSWKAMGAGVDGTVASLALANEQIQVAGNFTEVFNSSAAGVSAGGLATWDVHSGSWVNSGGFVVGNMTFVGNSTLPAQGQEQTQIIAGIVQSMAEYGASGLVMLSNGGSSGPLVTPMGAQLDISITNASAPATTAKRQLHSRRGPSAWMSHLKIGTLFTRQTTTTSSSTLPPAPPAPAPAVLAGAFWTNVSTSHEVAIIGGNFSFSSSSTTSSALAIYDPVASSVSALAGAQINGVVRAVYVDQGQQLFVGGEFNLTGTTANGLALYDLSSQQWDTSSMQPLQPSAGSSVVVRSITSSTYKSDGVVIAGSFAQAGSVSCQGICLFDTTLNQWSPLGNGIQGDVSSVSYAGNNQEILIAAGSIILSNGSAANVAQYDFANATWAAVGDGGEIPGPVTAVEVNNGNSSSIFAAGRTADGSSSFMIFWNGISWNNVGAPLQSNTNISQLLMVPLLNTHSANSIVESDRMLMVSGALSDSSFGSASSVLFDGSSFIPYMTTMTAQGALGSISSLFYSFANFSFNQQNFLATGIVILISIAIAAGVVFLLALIGILWTLLSRRDDKLSKYNVNEDEDDDSVQHRPSSLLEHINAATRTTILGATLNNVSTEKEEAAKEATATEPDPFGPDGSNYLRAETPSDAVVGTMAAEQEFSRPAHARFSYDGTGKGELPLTAGLEVEVLDDQDAAWWYARNPQTGQEGVVPAAYLY</sequence>
<dbReference type="Pfam" id="PF00018">
    <property type="entry name" value="SH3_1"/>
    <property type="match status" value="1"/>
</dbReference>
<dbReference type="InterPro" id="IPR001452">
    <property type="entry name" value="SH3_domain"/>
</dbReference>
<evidence type="ECO:0000313" key="7">
    <source>
        <dbReference type="EMBL" id="OAX44159.1"/>
    </source>
</evidence>
<keyword evidence="4" id="KW-0472">Membrane</keyword>
<keyword evidence="4" id="KW-0812">Transmembrane</keyword>
<reference evidence="7 8" key="1">
    <citation type="submission" date="2016-06" db="EMBL/GenBank/DDBJ databases">
        <title>Comparative genomics of the ectomycorrhizal sister species Rhizopogon vinicolor and Rhizopogon vesiculosus (Basidiomycota: Boletales) reveals a divergence of the mating type B locus.</title>
        <authorList>
            <consortium name="DOE Joint Genome Institute"/>
            <person name="Mujic A.B."/>
            <person name="Kuo A."/>
            <person name="Tritt A."/>
            <person name="Lipzen A."/>
            <person name="Chen C."/>
            <person name="Johnson J."/>
            <person name="Sharma A."/>
            <person name="Barry K."/>
            <person name="Grigoriev I.V."/>
            <person name="Spatafora J.W."/>
        </authorList>
    </citation>
    <scope>NUCLEOTIDE SEQUENCE [LARGE SCALE GENOMIC DNA]</scope>
    <source>
        <strain evidence="7 8">AM-OR11-026</strain>
    </source>
</reference>
<evidence type="ECO:0000256" key="2">
    <source>
        <dbReference type="PROSITE-ProRule" id="PRU00192"/>
    </source>
</evidence>
<dbReference type="InterPro" id="IPR048266">
    <property type="entry name" value="Rax2-like_second"/>
</dbReference>
<accession>A0A1B7NHB1</accession>
<dbReference type="InParanoid" id="A0A1B7NHB1"/>
<keyword evidence="4" id="KW-1133">Transmembrane helix</keyword>
<protein>
    <recommendedName>
        <fullName evidence="6">SH3 domain-containing protein</fullName>
    </recommendedName>
</protein>
<dbReference type="STRING" id="1314800.A0A1B7NHB1"/>
<evidence type="ECO:0000256" key="3">
    <source>
        <dbReference type="SAM" id="MobiDB-lite"/>
    </source>
</evidence>
<dbReference type="InterPro" id="IPR015915">
    <property type="entry name" value="Kelch-typ_b-propeller"/>
</dbReference>
<keyword evidence="1 2" id="KW-0728">SH3 domain</keyword>
<dbReference type="PANTHER" id="PTHR31778">
    <property type="entry name" value="BUD SITE SELECTION PROTEIN RAX2"/>
    <property type="match status" value="1"/>
</dbReference>